<protein>
    <submittedName>
        <fullName evidence="1">Uncharacterized protein</fullName>
    </submittedName>
</protein>
<proteinExistence type="predicted"/>
<evidence type="ECO:0000313" key="1">
    <source>
        <dbReference type="EMBL" id="CAB4157655.1"/>
    </source>
</evidence>
<reference evidence="1" key="1">
    <citation type="submission" date="2020-04" db="EMBL/GenBank/DDBJ databases">
        <authorList>
            <person name="Chiriac C."/>
            <person name="Salcher M."/>
            <person name="Ghai R."/>
            <person name="Kavagutti S V."/>
        </authorList>
    </citation>
    <scope>NUCLEOTIDE SEQUENCE</scope>
</reference>
<gene>
    <name evidence="1" type="ORF">UFOVP682_41</name>
</gene>
<name>A0A6J5NK95_9CAUD</name>
<accession>A0A6J5NK95</accession>
<dbReference type="EMBL" id="LR796661">
    <property type="protein sequence ID" value="CAB4157655.1"/>
    <property type="molecule type" value="Genomic_DNA"/>
</dbReference>
<sequence length="57" mass="6866">MKRLQYWKARLKVALLSTRQREKESTQAHRTFMRALEEVAHIQKRIDDEKAKLAKTK</sequence>
<organism evidence="1">
    <name type="scientific">uncultured Caudovirales phage</name>
    <dbReference type="NCBI Taxonomy" id="2100421"/>
    <lineage>
        <taxon>Viruses</taxon>
        <taxon>Duplodnaviria</taxon>
        <taxon>Heunggongvirae</taxon>
        <taxon>Uroviricota</taxon>
        <taxon>Caudoviricetes</taxon>
        <taxon>Peduoviridae</taxon>
        <taxon>Maltschvirus</taxon>
        <taxon>Maltschvirus maltsch</taxon>
    </lineage>
</organism>